<evidence type="ECO:0000313" key="10">
    <source>
        <dbReference type="EMBL" id="ORZ28057.1"/>
    </source>
</evidence>
<comment type="function">
    <text evidence="6">Ubiquitin ligase protein which is a component of the N-end rule pathway. Recognizes and binds to proteins bearing specific N-terminal residues that are destabilizing according to the N-end rule, leading to their ubiquitination and subsequent degradation.</text>
</comment>
<reference evidence="10 11" key="1">
    <citation type="submission" date="2016-07" db="EMBL/GenBank/DDBJ databases">
        <title>Pervasive Adenine N6-methylation of Active Genes in Fungi.</title>
        <authorList>
            <consortium name="DOE Joint Genome Institute"/>
            <person name="Mondo S.J."/>
            <person name="Dannebaum R.O."/>
            <person name="Kuo R.C."/>
            <person name="Labutti K."/>
            <person name="Haridas S."/>
            <person name="Kuo A."/>
            <person name="Salamov A."/>
            <person name="Ahrendt S.R."/>
            <person name="Lipzen A."/>
            <person name="Sullivan W."/>
            <person name="Andreopoulos W.B."/>
            <person name="Clum A."/>
            <person name="Lindquist E."/>
            <person name="Daum C."/>
            <person name="Ramamoorthy G.K."/>
            <person name="Gryganskyi A."/>
            <person name="Culley D."/>
            <person name="Magnuson J.K."/>
            <person name="James T.Y."/>
            <person name="O'Malley M.A."/>
            <person name="Stajich J.E."/>
            <person name="Spatafora J.W."/>
            <person name="Visel A."/>
            <person name="Grigoriev I.V."/>
        </authorList>
    </citation>
    <scope>NUCLEOTIDE SEQUENCE [LARGE SCALE GENOMIC DNA]</scope>
    <source>
        <strain evidence="10 11">NRRL 3116</strain>
    </source>
</reference>
<evidence type="ECO:0000256" key="7">
    <source>
        <dbReference type="SAM" id="MobiDB-lite"/>
    </source>
</evidence>
<dbReference type="PANTHER" id="PTHR21497:SF24">
    <property type="entry name" value="E3 UBIQUITIN-PROTEIN LIGASE UBR1"/>
    <property type="match status" value="1"/>
</dbReference>
<dbReference type="OrthoDB" id="26387at2759"/>
<dbReference type="STRING" id="64571.A0A1Y2H0H3"/>
<accession>A0A1Y2H0H3</accession>
<dbReference type="UniPathway" id="UPA00143"/>
<keyword evidence="6" id="KW-0833">Ubl conjugation pathway</keyword>
<dbReference type="InParanoid" id="A0A1Y2H0H3"/>
<keyword evidence="2" id="KW-0677">Repeat</keyword>
<dbReference type="GeneID" id="33564734"/>
<keyword evidence="11" id="KW-1185">Reference proteome</keyword>
<feature type="compositionally biased region" description="Acidic residues" evidence="7">
    <location>
        <begin position="1209"/>
        <end position="1228"/>
    </location>
</feature>
<protein>
    <recommendedName>
        <fullName evidence="6">E3 ubiquitin-protein ligase</fullName>
        <ecNumber evidence="6">2.3.2.27</ecNumber>
    </recommendedName>
</protein>
<dbReference type="InterPro" id="IPR039164">
    <property type="entry name" value="UBR1-like"/>
</dbReference>
<evidence type="ECO:0000256" key="6">
    <source>
        <dbReference type="RuleBase" id="RU366018"/>
    </source>
</evidence>
<feature type="compositionally biased region" description="Low complexity" evidence="7">
    <location>
        <begin position="1062"/>
        <end position="1073"/>
    </location>
</feature>
<dbReference type="EMBL" id="MCFF01000003">
    <property type="protein sequence ID" value="ORZ28057.1"/>
    <property type="molecule type" value="Genomic_DNA"/>
</dbReference>
<dbReference type="Proteomes" id="UP000193648">
    <property type="component" value="Unassembled WGS sequence"/>
</dbReference>
<keyword evidence="1 6" id="KW-0479">Metal-binding</keyword>
<feature type="zinc finger region" description="UBR-type" evidence="5">
    <location>
        <begin position="958"/>
        <end position="1031"/>
    </location>
</feature>
<feature type="compositionally biased region" description="Low complexity" evidence="7">
    <location>
        <begin position="82"/>
        <end position="100"/>
    </location>
</feature>
<dbReference type="InterPro" id="IPR003126">
    <property type="entry name" value="Znf_UBR"/>
</dbReference>
<evidence type="ECO:0000259" key="9">
    <source>
        <dbReference type="PROSITE" id="PS51157"/>
    </source>
</evidence>
<organism evidence="10 11">
    <name type="scientific">Lobosporangium transversale</name>
    <dbReference type="NCBI Taxonomy" id="64571"/>
    <lineage>
        <taxon>Eukaryota</taxon>
        <taxon>Fungi</taxon>
        <taxon>Fungi incertae sedis</taxon>
        <taxon>Mucoromycota</taxon>
        <taxon>Mortierellomycotina</taxon>
        <taxon>Mortierellomycetes</taxon>
        <taxon>Mortierellales</taxon>
        <taxon>Mortierellaceae</taxon>
        <taxon>Lobosporangium</taxon>
    </lineage>
</organism>
<evidence type="ECO:0000313" key="11">
    <source>
        <dbReference type="Proteomes" id="UP000193648"/>
    </source>
</evidence>
<proteinExistence type="inferred from homology"/>
<feature type="zinc finger region" description="UBR-type" evidence="5">
    <location>
        <begin position="875"/>
        <end position="945"/>
    </location>
</feature>
<feature type="domain" description="UBR-type" evidence="9">
    <location>
        <begin position="1384"/>
        <end position="1458"/>
    </location>
</feature>
<dbReference type="GO" id="GO:0000151">
    <property type="term" value="C:ubiquitin ligase complex"/>
    <property type="evidence" value="ECO:0007669"/>
    <property type="project" value="TreeGrafter"/>
</dbReference>
<dbReference type="PROSITE" id="PS50919">
    <property type="entry name" value="MIR"/>
    <property type="match status" value="1"/>
</dbReference>
<feature type="region of interest" description="Disordered" evidence="7">
    <location>
        <begin position="344"/>
        <end position="363"/>
    </location>
</feature>
<dbReference type="GO" id="GO:0005737">
    <property type="term" value="C:cytoplasm"/>
    <property type="evidence" value="ECO:0007669"/>
    <property type="project" value="TreeGrafter"/>
</dbReference>
<dbReference type="InterPro" id="IPR036300">
    <property type="entry name" value="MIR_dom_sf"/>
</dbReference>
<dbReference type="SMART" id="SM00396">
    <property type="entry name" value="ZnF_UBR1"/>
    <property type="match status" value="5"/>
</dbReference>
<feature type="compositionally biased region" description="Polar residues" evidence="7">
    <location>
        <begin position="753"/>
        <end position="768"/>
    </location>
</feature>
<dbReference type="PROSITE" id="PS51157">
    <property type="entry name" value="ZF_UBR"/>
    <property type="match status" value="4"/>
</dbReference>
<feature type="compositionally biased region" description="Polar residues" evidence="7">
    <location>
        <begin position="1076"/>
        <end position="1085"/>
    </location>
</feature>
<evidence type="ECO:0000256" key="2">
    <source>
        <dbReference type="ARBA" id="ARBA00022737"/>
    </source>
</evidence>
<comment type="caution">
    <text evidence="10">The sequence shown here is derived from an EMBL/GenBank/DDBJ whole genome shotgun (WGS) entry which is preliminary data.</text>
</comment>
<evidence type="ECO:0000256" key="5">
    <source>
        <dbReference type="PROSITE-ProRule" id="PRU00508"/>
    </source>
</evidence>
<feature type="region of interest" description="Disordered" evidence="7">
    <location>
        <begin position="1205"/>
        <end position="1228"/>
    </location>
</feature>
<feature type="region of interest" description="Disordered" evidence="7">
    <location>
        <begin position="734"/>
        <end position="771"/>
    </location>
</feature>
<feature type="zinc finger region" description="UBR-type" evidence="5">
    <location>
        <begin position="1384"/>
        <end position="1458"/>
    </location>
</feature>
<dbReference type="CDD" id="cd19670">
    <property type="entry name" value="UBR-box_UBR1_2_3"/>
    <property type="match status" value="2"/>
</dbReference>
<feature type="domain" description="UBR-type" evidence="9">
    <location>
        <begin position="958"/>
        <end position="1031"/>
    </location>
</feature>
<dbReference type="GO" id="GO:0008270">
    <property type="term" value="F:zinc ion binding"/>
    <property type="evidence" value="ECO:0007669"/>
    <property type="project" value="UniProtKB-UniRule"/>
</dbReference>
<comment type="similarity">
    <text evidence="6">Belongs to the E3 ubiquitin-protein ligase UBR1-like family.</text>
</comment>
<evidence type="ECO:0000259" key="8">
    <source>
        <dbReference type="PROSITE" id="PS50919"/>
    </source>
</evidence>
<dbReference type="GO" id="GO:0061630">
    <property type="term" value="F:ubiquitin protein ligase activity"/>
    <property type="evidence" value="ECO:0007669"/>
    <property type="project" value="UniProtKB-UniRule"/>
</dbReference>
<dbReference type="Gene3D" id="2.10.110.30">
    <property type="match status" value="5"/>
</dbReference>
<feature type="domain" description="MIR" evidence="8">
    <location>
        <begin position="1628"/>
        <end position="1680"/>
    </location>
</feature>
<feature type="domain" description="UBR-type" evidence="9">
    <location>
        <begin position="875"/>
        <end position="945"/>
    </location>
</feature>
<keyword evidence="3 6" id="KW-0863">Zinc-finger</keyword>
<feature type="zinc finger region" description="UBR-type" evidence="5">
    <location>
        <begin position="1267"/>
        <end position="1380"/>
    </location>
</feature>
<comment type="pathway">
    <text evidence="6">Protein modification; protein ubiquitination.</text>
</comment>
<dbReference type="Pfam" id="PF02207">
    <property type="entry name" value="zf-UBR"/>
    <property type="match status" value="6"/>
</dbReference>
<evidence type="ECO:0000256" key="4">
    <source>
        <dbReference type="ARBA" id="ARBA00022833"/>
    </source>
</evidence>
<feature type="region of interest" description="Disordered" evidence="7">
    <location>
        <begin position="1049"/>
        <end position="1093"/>
    </location>
</feature>
<dbReference type="GO" id="GO:0071596">
    <property type="term" value="P:ubiquitin-dependent protein catabolic process via the N-end rule pathway"/>
    <property type="evidence" value="ECO:0007669"/>
    <property type="project" value="UniProtKB-UniRule"/>
</dbReference>
<evidence type="ECO:0000256" key="1">
    <source>
        <dbReference type="ARBA" id="ARBA00022723"/>
    </source>
</evidence>
<comment type="catalytic activity">
    <reaction evidence="6">
        <text>S-ubiquitinyl-[E2 ubiquitin-conjugating enzyme]-L-cysteine + [acceptor protein]-L-lysine = [E2 ubiquitin-conjugating enzyme]-L-cysteine + N(6)-ubiquitinyl-[acceptor protein]-L-lysine.</text>
        <dbReference type="EC" id="2.3.2.27"/>
    </reaction>
</comment>
<dbReference type="EC" id="2.3.2.27" evidence="6"/>
<dbReference type="PANTHER" id="PTHR21497">
    <property type="entry name" value="UBIQUITIN LIGASE E3 ALPHA-RELATED"/>
    <property type="match status" value="1"/>
</dbReference>
<dbReference type="InterPro" id="IPR016093">
    <property type="entry name" value="MIR_motif"/>
</dbReference>
<keyword evidence="4 6" id="KW-0862">Zinc</keyword>
<dbReference type="Gene3D" id="2.80.10.50">
    <property type="match status" value="1"/>
</dbReference>
<feature type="compositionally biased region" description="Polar residues" evidence="7">
    <location>
        <begin position="354"/>
        <end position="363"/>
    </location>
</feature>
<keyword evidence="6" id="KW-0808">Transferase</keyword>
<name>A0A1Y2H0H3_9FUNG</name>
<gene>
    <name evidence="10" type="ORF">BCR41DRAFT_346460</name>
</gene>
<feature type="domain" description="UBR-type" evidence="9">
    <location>
        <begin position="1267"/>
        <end position="1380"/>
    </location>
</feature>
<dbReference type="GO" id="GO:0016567">
    <property type="term" value="P:protein ubiquitination"/>
    <property type="evidence" value="ECO:0007669"/>
    <property type="project" value="UniProtKB-UniRule"/>
</dbReference>
<dbReference type="SMART" id="SM00472">
    <property type="entry name" value="MIR"/>
    <property type="match status" value="2"/>
</dbReference>
<feature type="compositionally biased region" description="Basic and acidic residues" evidence="7">
    <location>
        <begin position="735"/>
        <end position="748"/>
    </location>
</feature>
<dbReference type="SUPFAM" id="SSF82109">
    <property type="entry name" value="MIR domain"/>
    <property type="match status" value="1"/>
</dbReference>
<feature type="region of interest" description="Disordered" evidence="7">
    <location>
        <begin position="79"/>
        <end position="100"/>
    </location>
</feature>
<dbReference type="RefSeq" id="XP_021885760.1">
    <property type="nucleotide sequence ID" value="XM_022022890.1"/>
</dbReference>
<sequence length="1691" mass="189092">MALFFQLAKIRRSPVPSTPSPSSSPWVFDIPEATRAILENLAEPLTVVSFFSYHRSIQDALCDAAATAAASASVIRNSYSSDTNNEQEQTNDTETTSTTSTTDIRLLGGGIWAWLSSPTSTMDSVSSSHPVHTLYVIYRHDNSISPNTLYDSTTENSAFSFPLHGILEPILALFSNQLNIVSPTIYDTEGDLARLARSLLTLQTTQRHYPPFDLPSLNWRWSDPVNRAISNSKAKSDHGHARGAATLEMYISDARKSTGVMSIESEDIAAQVAVLEQFFRSIKCCPSPASSKINNRAGGSIRKRRSKMNEQSIEAVLMRDLKDLTVTDTKKSNEAHIDSSWFHELTGRSKQRPDNQSTLTESQKATSGAVLYAKLQTYLTQLNGCSAPLNLSDLQQAARDAIRERALYNGAHTYHRIMNEHLDRQPIPLPWHTLAMLHHDAQSRSLEEIERRYYLGFEYYLPKLLGDFRTHCLKTTITDHASGKSAAATDANLVGATSALEMMVPTGGLYLEYYNANASALQNHHMVTLDEHWQVFKNRLLGNQRNSSSLASATVSPLTLRSSPDIKDYSDFLQAVDQVRRNYLETCIPSAEALSILENLDEMQQAESVIFLQSVANTAPNSALPTSPVTLSSHLKRCSSISSSTRQSLVLMNGSIGNIAGAGSASSADVLTDTLNGKSTSIQALASVNGNVDINSTSTSISRSATAQSLQQNEHAPTELEQQIAEIMMAKRRSKLEDNDKDSQDKELGSAGIESSSSTGNVDGSMSSDQKEHANSTVVQFGWTIHMLHANTLQYAWIWNWLYSHEGSSRQNVVACDSKTYTASKWIILPAKDIIRTRKDWKVKYGDRVWIISYWFSTRNTKIEMPEYLPRAQGAPCRHIVPYGETYVICKTCPADVLCMRCFRASDHADHTMYLQCSWGTSVCVCSDPSRLKMRRMLHCSLHSAESQKSYSGHTKGKPCQIKFKAGEKVYRCKSCATNANDDAVLCVRCFRSHNHFGHDFIAQLARDGSSCSCCDGKFWKFDLRCAYHSPGVLESEYLPRSIRLPSPSKSPWKPLPPEQEAASSSSSPSSPALVHSTTDDQTSPSLPPKAVSEVAKASLESQRCGHIFKPGEDIYHCKDCSFNSMVVLCGRCFHNSRCVKHRWRMGVFQQPDVKPRTSSELTRGIPAEESTREIAAEESTHEVPAEGEQAEIGITMNTVDSPCYPSDETLEQELPESENNESNEEELQDEAVYHVSCDCGDPTMFKTAFDCNYHLPQEFRPVPSLSHCNYLFERHESMWRCRTCHVVDSEHITNPSLMLDSIPTDDSEDEHQSSLPTATSDIWICTRCFKSEDHIGHEIEEGINKHNEGLYCHCGDPSILRQPPTQANINSTDCKDDHNRQTVLCVTDIKEGMHYYQCKTCQTDPGRVFCESCFIKEAHQGHSYLRLYASIGFETTRCGCGENSAFRFATHCERHERAGGTNIVHRCLYTASAGEWVAICSDCYPPQDGMAPPYLCLRCRQASDHLDHNVKWIKIEQDMSYPCACGSHSLSRLALSEVSYGMPSVQITAPDDIDEADKMKFIDPPSLCQYHTMIYKTTPSTTLYLHSHNHRSLNHQDHNEVTGYRYHDSNNDWIVTRPEPDIKKPLSPFLQWKDVFWLQHVNTGKYLNSMASLKINQGFQEVSAIEGPHSNNDWVVEETTWLRQQILSDE</sequence>
<evidence type="ECO:0000256" key="3">
    <source>
        <dbReference type="ARBA" id="ARBA00022771"/>
    </source>
</evidence>